<accession>X1EK68</accession>
<dbReference type="AlphaFoldDB" id="X1EK68"/>
<feature type="non-terminal residue" evidence="1">
    <location>
        <position position="38"/>
    </location>
</feature>
<sequence length="38" mass="4523">MIREHKNGHLEKVNDTYCLKCGERLMLNSKQRLFCPNC</sequence>
<gene>
    <name evidence="1" type="ORF">S03H2_20016</name>
</gene>
<name>X1EK68_9ZZZZ</name>
<reference evidence="1" key="1">
    <citation type="journal article" date="2014" name="Front. Microbiol.">
        <title>High frequency of phylogenetically diverse reductive dehalogenase-homologous genes in deep subseafloor sedimentary metagenomes.</title>
        <authorList>
            <person name="Kawai M."/>
            <person name="Futagami T."/>
            <person name="Toyoda A."/>
            <person name="Takaki Y."/>
            <person name="Nishi S."/>
            <person name="Hori S."/>
            <person name="Arai W."/>
            <person name="Tsubouchi T."/>
            <person name="Morono Y."/>
            <person name="Uchiyama I."/>
            <person name="Ito T."/>
            <person name="Fujiyama A."/>
            <person name="Inagaki F."/>
            <person name="Takami H."/>
        </authorList>
    </citation>
    <scope>NUCLEOTIDE SEQUENCE</scope>
    <source>
        <strain evidence="1">Expedition CK06-06</strain>
    </source>
</reference>
<protein>
    <submittedName>
        <fullName evidence="1">Uncharacterized protein</fullName>
    </submittedName>
</protein>
<comment type="caution">
    <text evidence="1">The sequence shown here is derived from an EMBL/GenBank/DDBJ whole genome shotgun (WGS) entry which is preliminary data.</text>
</comment>
<evidence type="ECO:0000313" key="1">
    <source>
        <dbReference type="EMBL" id="GAH33736.1"/>
    </source>
</evidence>
<dbReference type="EMBL" id="BARU01010508">
    <property type="protein sequence ID" value="GAH33736.1"/>
    <property type="molecule type" value="Genomic_DNA"/>
</dbReference>
<organism evidence="1">
    <name type="scientific">marine sediment metagenome</name>
    <dbReference type="NCBI Taxonomy" id="412755"/>
    <lineage>
        <taxon>unclassified sequences</taxon>
        <taxon>metagenomes</taxon>
        <taxon>ecological metagenomes</taxon>
    </lineage>
</organism>
<proteinExistence type="predicted"/>